<dbReference type="GO" id="GO:0019442">
    <property type="term" value="P:L-tryptophan catabolic process to acetyl-CoA"/>
    <property type="evidence" value="ECO:0007669"/>
    <property type="project" value="TreeGrafter"/>
</dbReference>
<comment type="function">
    <text evidence="1">Heme-dependent dioxygenase that catalyzes the oxidative cleavage of the L-tryptophan (L-Trp) pyrrole ring and converts L-tryptophan to N-formyl-L-kynurenine. Catalyzes the oxidative cleavage of the indole moiety.</text>
</comment>
<protein>
    <recommendedName>
        <fullName evidence="1">Tryptophan 2,3-dioxygenase</fullName>
        <shortName evidence="1">TDO</shortName>
        <ecNumber evidence="1">1.13.11.11</ecNumber>
    </recommendedName>
    <alternativeName>
        <fullName evidence="1">Tryptamin 2,3-dioxygenase</fullName>
    </alternativeName>
    <alternativeName>
        <fullName evidence="1">Tryptophan oxygenase</fullName>
        <shortName evidence="1">TO</shortName>
        <shortName evidence="1">TRPO</shortName>
    </alternativeName>
    <alternativeName>
        <fullName evidence="1">Tryptophan pyrrolase</fullName>
    </alternativeName>
    <alternativeName>
        <fullName evidence="1">Tryptophanase</fullName>
    </alternativeName>
</protein>
<keyword evidence="1" id="KW-0349">Heme</keyword>
<sequence length="406" mass="46595">MACPFQHGSVPATRMPLAAAIAVTTSSGAASESAGTSTSDAASSGERQPVYYGDYLRLGTLLSLQQPESTHGGTRKAAHDEHLFIVIHQVYELWFKQILHELESIREIFSTDHIKERDMLTIVNRLGRVVEIEKIMVDQINILETMTALDFMEFRDYLVPASGFQSSQFRVLETLLGLRPENRTRYSQETYWNAFSDDDAGKLREAEGKRSFLELMERWLERTPGLHPDEFDFWSKYKAAVNDILAANRAQVDHAELTPETRQAVLAECDKNELSFQSVFDPAKHAELREKGERRLSHKAMQGAIMIFLYRDEPRFHLPFKMLNLLMDVDAFFSKWRYQHVMMVHRMIGNKLGTGGSSGYQYLRSTISDKYRIFIDLFNISTYLIPRSKTPPLSESMARKLNVFME</sequence>
<dbReference type="Gene3D" id="1.10.287.3810">
    <property type="match status" value="1"/>
</dbReference>
<dbReference type="PANTHER" id="PTHR10138">
    <property type="entry name" value="TRYPTOPHAN 2,3-DIOXYGENASE"/>
    <property type="match status" value="1"/>
</dbReference>
<comment type="catalytic activity">
    <reaction evidence="1">
        <text>L-tryptophan + O2 = N-formyl-L-kynurenine</text>
        <dbReference type="Rhea" id="RHEA:24536"/>
        <dbReference type="ChEBI" id="CHEBI:15379"/>
        <dbReference type="ChEBI" id="CHEBI:57912"/>
        <dbReference type="ChEBI" id="CHEBI:58629"/>
        <dbReference type="EC" id="1.13.11.11"/>
    </reaction>
</comment>
<dbReference type="GO" id="GO:0004833">
    <property type="term" value="F:L-tryptophan 2,3-dioxygenase activity"/>
    <property type="evidence" value="ECO:0007669"/>
    <property type="project" value="UniProtKB-UniRule"/>
</dbReference>
<dbReference type="InterPro" id="IPR037217">
    <property type="entry name" value="Trp/Indoleamine_2_3_dOase-like"/>
</dbReference>
<dbReference type="InterPro" id="IPR004981">
    <property type="entry name" value="Trp_2_3_dOase"/>
</dbReference>
<dbReference type="Gene3D" id="1.20.58.480">
    <property type="match status" value="1"/>
</dbReference>
<dbReference type="PANTHER" id="PTHR10138:SF0">
    <property type="entry name" value="TRYPTOPHAN 2,3-DIOXYGENASE"/>
    <property type="match status" value="1"/>
</dbReference>
<dbReference type="GO" id="GO:0020037">
    <property type="term" value="F:heme binding"/>
    <property type="evidence" value="ECO:0007669"/>
    <property type="project" value="UniProtKB-UniRule"/>
</dbReference>
<dbReference type="SUPFAM" id="SSF140959">
    <property type="entry name" value="Indolic compounds 2,3-dioxygenase-like"/>
    <property type="match status" value="1"/>
</dbReference>
<gene>
    <name evidence="2" type="ORF">CAOG_007445</name>
</gene>
<dbReference type="EC" id="1.13.11.11" evidence="1"/>
<comment type="caution">
    <text evidence="1">Lacks conserved residue(s) required for the propagation of feature annotation.</text>
</comment>
<dbReference type="OrthoDB" id="447477at2759"/>
<comment type="pathway">
    <text evidence="1">Amino-acid degradation; L-tryptophan degradation via kynurenine pathway; L-kynurenine from L-tryptophan: step 1/2.</text>
</comment>
<dbReference type="UniPathway" id="UPA00333">
    <property type="reaction ID" value="UER00453"/>
</dbReference>
<comment type="similarity">
    <text evidence="1">Belongs to the tryptophan 2,3-dioxygenase family.</text>
</comment>
<keyword evidence="1" id="KW-0823">Tryptophan catabolism</keyword>
<comment type="cofactor">
    <cofactor evidence="1">
        <name>heme</name>
        <dbReference type="ChEBI" id="CHEBI:30413"/>
    </cofactor>
    <text evidence="1">Binds 1 heme group per subunit.</text>
</comment>
<keyword evidence="1" id="KW-0408">Iron</keyword>
<dbReference type="PhylomeDB" id="A0A0D2W0B9"/>
<evidence type="ECO:0000256" key="1">
    <source>
        <dbReference type="HAMAP-Rule" id="MF_03020"/>
    </source>
</evidence>
<proteinExistence type="inferred from homology"/>
<dbReference type="GO" id="GO:0046872">
    <property type="term" value="F:metal ion binding"/>
    <property type="evidence" value="ECO:0007669"/>
    <property type="project" value="UniProtKB-KW"/>
</dbReference>
<name>A0A0D2W0B9_CAPO3</name>
<accession>A0A0D2W0B9</accession>
<reference evidence="3" key="1">
    <citation type="submission" date="2011-02" db="EMBL/GenBank/DDBJ databases">
        <title>The Genome Sequence of Capsaspora owczarzaki ATCC 30864.</title>
        <authorList>
            <person name="Russ C."/>
            <person name="Cuomo C."/>
            <person name="Burger G."/>
            <person name="Gray M.W."/>
            <person name="Holland P.W.H."/>
            <person name="King N."/>
            <person name="Lang F.B.F."/>
            <person name="Roger A.J."/>
            <person name="Ruiz-Trillo I."/>
            <person name="Young S.K."/>
            <person name="Zeng Q."/>
            <person name="Gargeya S."/>
            <person name="Alvarado L."/>
            <person name="Berlin A."/>
            <person name="Chapman S.B."/>
            <person name="Chen Z."/>
            <person name="Freedman E."/>
            <person name="Gellesch M."/>
            <person name="Goldberg J."/>
            <person name="Griggs A."/>
            <person name="Gujja S."/>
            <person name="Heilman E."/>
            <person name="Heiman D."/>
            <person name="Howarth C."/>
            <person name="Mehta T."/>
            <person name="Neiman D."/>
            <person name="Pearson M."/>
            <person name="Roberts A."/>
            <person name="Saif S."/>
            <person name="Shea T."/>
            <person name="Shenoy N."/>
            <person name="Sisk P."/>
            <person name="Stolte C."/>
            <person name="Sykes S."/>
            <person name="White J."/>
            <person name="Yandava C."/>
            <person name="Haas B."/>
            <person name="Nusbaum C."/>
            <person name="Birren B."/>
        </authorList>
    </citation>
    <scope>NUCLEOTIDE SEQUENCE</scope>
    <source>
        <strain evidence="3">ATCC 30864</strain>
    </source>
</reference>
<keyword evidence="1" id="KW-0479">Metal-binding</keyword>
<dbReference type="STRING" id="595528.A0A0D2W0B9"/>
<keyword evidence="1" id="KW-0560">Oxidoreductase</keyword>
<dbReference type="Pfam" id="PF03301">
    <property type="entry name" value="Trp_dioxygenase"/>
    <property type="match status" value="1"/>
</dbReference>
<keyword evidence="3" id="KW-1185">Reference proteome</keyword>
<dbReference type="InParanoid" id="A0A0D2W0B9"/>
<dbReference type="GO" id="GO:0019441">
    <property type="term" value="P:L-tryptophan catabolic process to kynurenine"/>
    <property type="evidence" value="ECO:0007669"/>
    <property type="project" value="UniProtKB-UniRule"/>
</dbReference>
<organism evidence="2 3">
    <name type="scientific">Capsaspora owczarzaki (strain ATCC 30864)</name>
    <dbReference type="NCBI Taxonomy" id="595528"/>
    <lineage>
        <taxon>Eukaryota</taxon>
        <taxon>Filasterea</taxon>
        <taxon>Capsaspora</taxon>
    </lineage>
</organism>
<dbReference type="AlphaFoldDB" id="A0A0D2W0B9"/>
<evidence type="ECO:0000313" key="2">
    <source>
        <dbReference type="EMBL" id="KJE97617.1"/>
    </source>
</evidence>
<dbReference type="HAMAP" id="MF_01972">
    <property type="entry name" value="T23O"/>
    <property type="match status" value="1"/>
</dbReference>
<keyword evidence="1" id="KW-0223">Dioxygenase</keyword>
<dbReference type="RefSeq" id="XP_004343304.2">
    <property type="nucleotide sequence ID" value="XM_004343254.2"/>
</dbReference>
<dbReference type="eggNOG" id="KOG3906">
    <property type="taxonomic scope" value="Eukaryota"/>
</dbReference>
<dbReference type="EMBL" id="KE346374">
    <property type="protein sequence ID" value="KJE97617.1"/>
    <property type="molecule type" value="Genomic_DNA"/>
</dbReference>
<evidence type="ECO:0000313" key="3">
    <source>
        <dbReference type="Proteomes" id="UP000008743"/>
    </source>
</evidence>
<comment type="subunit">
    <text evidence="1">Homotetramer. Dimer of dimers.</text>
</comment>
<dbReference type="Proteomes" id="UP000008743">
    <property type="component" value="Unassembled WGS sequence"/>
</dbReference>